<evidence type="ECO:0000259" key="7">
    <source>
        <dbReference type="Pfam" id="PF05175"/>
    </source>
</evidence>
<evidence type="ECO:0000256" key="1">
    <source>
        <dbReference type="ARBA" id="ARBA00012771"/>
    </source>
</evidence>
<dbReference type="InterPro" id="IPR022446">
    <property type="entry name" value="MeTrfrase_put"/>
</dbReference>
<sequence length="290" mass="30097">MSVSSLPLSVIVTRLRAAGCVFAEDEAELIVSTARTPDDVVAMVDRRVAGLPLEHVLGWAEFCGLRVAVDPGVFVPRPRTEFLIRQAAALAPAGAVVVDLCCGSGAMAAALAATLDRPEVHAADIDPAAVLCARRNLAPYGGQVYEGDLYEPLPATLRGRVDVLVASPPYVPTGAIGSLPPEARVHEPHMALDGGADGLDVVRRVIAAARVWLAPGGHLLVETSERQARRAAEAVASSGLVPRVAASSELDATAVIGTRPALRDGSDGQEPQVRPGRSGVSGTARPGDRR</sequence>
<dbReference type="InterPro" id="IPR029063">
    <property type="entry name" value="SAM-dependent_MTases_sf"/>
</dbReference>
<dbReference type="RefSeq" id="WP_203977636.1">
    <property type="nucleotide sequence ID" value="NZ_BAAAKY010000033.1"/>
</dbReference>
<dbReference type="Pfam" id="PF05175">
    <property type="entry name" value="MTS"/>
    <property type="match status" value="1"/>
</dbReference>
<feature type="domain" description="Methyltransferase small" evidence="7">
    <location>
        <begin position="79"/>
        <end position="171"/>
    </location>
</feature>
<dbReference type="Gene3D" id="3.40.50.150">
    <property type="entry name" value="Vaccinia Virus protein VP39"/>
    <property type="match status" value="1"/>
</dbReference>
<dbReference type="AlphaFoldDB" id="A0A8J3XPD0"/>
<evidence type="ECO:0000256" key="3">
    <source>
        <dbReference type="ARBA" id="ARBA00022679"/>
    </source>
</evidence>
<dbReference type="PANTHER" id="PTHR18895">
    <property type="entry name" value="HEMK METHYLTRANSFERASE"/>
    <property type="match status" value="1"/>
</dbReference>
<dbReference type="SUPFAM" id="SSF53335">
    <property type="entry name" value="S-adenosyl-L-methionine-dependent methyltransferases"/>
    <property type="match status" value="1"/>
</dbReference>
<dbReference type="NCBIfam" id="TIGR03704">
    <property type="entry name" value="PrmC_rel_meth"/>
    <property type="match status" value="1"/>
</dbReference>
<accession>A0A8J3XPD0</accession>
<dbReference type="GO" id="GO:0032259">
    <property type="term" value="P:methylation"/>
    <property type="evidence" value="ECO:0007669"/>
    <property type="project" value="UniProtKB-KW"/>
</dbReference>
<gene>
    <name evidence="8" type="ORF">Psi02_47430</name>
</gene>
<dbReference type="NCBIfam" id="TIGR00536">
    <property type="entry name" value="hemK_fam"/>
    <property type="match status" value="1"/>
</dbReference>
<keyword evidence="9" id="KW-1185">Reference proteome</keyword>
<keyword evidence="2 8" id="KW-0489">Methyltransferase</keyword>
<evidence type="ECO:0000256" key="6">
    <source>
        <dbReference type="SAM" id="MobiDB-lite"/>
    </source>
</evidence>
<evidence type="ECO:0000313" key="8">
    <source>
        <dbReference type="EMBL" id="GII48319.1"/>
    </source>
</evidence>
<dbReference type="CDD" id="cd02440">
    <property type="entry name" value="AdoMet_MTases"/>
    <property type="match status" value="1"/>
</dbReference>
<dbReference type="PANTHER" id="PTHR18895:SF74">
    <property type="entry name" value="MTRF1L RELEASE FACTOR GLUTAMINE METHYLTRANSFERASE"/>
    <property type="match status" value="1"/>
</dbReference>
<dbReference type="InterPro" id="IPR050320">
    <property type="entry name" value="N5-glutamine_MTase"/>
</dbReference>
<evidence type="ECO:0000256" key="2">
    <source>
        <dbReference type="ARBA" id="ARBA00022603"/>
    </source>
</evidence>
<evidence type="ECO:0000313" key="9">
    <source>
        <dbReference type="Proteomes" id="UP000644610"/>
    </source>
</evidence>
<dbReference type="GO" id="GO:0102559">
    <property type="term" value="F:peptide chain release factor N(5)-glutamine methyltransferase activity"/>
    <property type="evidence" value="ECO:0007669"/>
    <property type="project" value="UniProtKB-EC"/>
</dbReference>
<dbReference type="Proteomes" id="UP000644610">
    <property type="component" value="Unassembled WGS sequence"/>
</dbReference>
<comment type="caution">
    <text evidence="8">The sequence shown here is derived from an EMBL/GenBank/DDBJ whole genome shotgun (WGS) entry which is preliminary data.</text>
</comment>
<reference evidence="8" key="1">
    <citation type="submission" date="2021-01" db="EMBL/GenBank/DDBJ databases">
        <title>Whole genome shotgun sequence of Planotetraspora silvatica NBRC 100141.</title>
        <authorList>
            <person name="Komaki H."/>
            <person name="Tamura T."/>
        </authorList>
    </citation>
    <scope>NUCLEOTIDE SEQUENCE</scope>
    <source>
        <strain evidence="8">NBRC 100141</strain>
    </source>
</reference>
<keyword evidence="4" id="KW-0949">S-adenosyl-L-methionine</keyword>
<protein>
    <recommendedName>
        <fullName evidence="1">peptide chain release factor N(5)-glutamine methyltransferase</fullName>
        <ecNumber evidence="1">2.1.1.297</ecNumber>
    </recommendedName>
</protein>
<dbReference type="EMBL" id="BOOQ01000031">
    <property type="protein sequence ID" value="GII48319.1"/>
    <property type="molecule type" value="Genomic_DNA"/>
</dbReference>
<feature type="region of interest" description="Disordered" evidence="6">
    <location>
        <begin position="257"/>
        <end position="290"/>
    </location>
</feature>
<comment type="catalytic activity">
    <reaction evidence="5">
        <text>L-glutaminyl-[peptide chain release factor] + S-adenosyl-L-methionine = N(5)-methyl-L-glutaminyl-[peptide chain release factor] + S-adenosyl-L-homocysteine + H(+)</text>
        <dbReference type="Rhea" id="RHEA:42896"/>
        <dbReference type="Rhea" id="RHEA-COMP:10271"/>
        <dbReference type="Rhea" id="RHEA-COMP:10272"/>
        <dbReference type="ChEBI" id="CHEBI:15378"/>
        <dbReference type="ChEBI" id="CHEBI:30011"/>
        <dbReference type="ChEBI" id="CHEBI:57856"/>
        <dbReference type="ChEBI" id="CHEBI:59789"/>
        <dbReference type="ChEBI" id="CHEBI:61891"/>
        <dbReference type="EC" id="2.1.1.297"/>
    </reaction>
</comment>
<evidence type="ECO:0000256" key="4">
    <source>
        <dbReference type="ARBA" id="ARBA00022691"/>
    </source>
</evidence>
<dbReference type="InterPro" id="IPR004556">
    <property type="entry name" value="HemK-like"/>
</dbReference>
<dbReference type="EC" id="2.1.1.297" evidence="1"/>
<evidence type="ECO:0000256" key="5">
    <source>
        <dbReference type="ARBA" id="ARBA00048391"/>
    </source>
</evidence>
<keyword evidence="3" id="KW-0808">Transferase</keyword>
<name>A0A8J3XPD0_9ACTN</name>
<organism evidence="8 9">
    <name type="scientific">Planotetraspora silvatica</name>
    <dbReference type="NCBI Taxonomy" id="234614"/>
    <lineage>
        <taxon>Bacteria</taxon>
        <taxon>Bacillati</taxon>
        <taxon>Actinomycetota</taxon>
        <taxon>Actinomycetes</taxon>
        <taxon>Streptosporangiales</taxon>
        <taxon>Streptosporangiaceae</taxon>
        <taxon>Planotetraspora</taxon>
    </lineage>
</organism>
<proteinExistence type="predicted"/>
<dbReference type="InterPro" id="IPR007848">
    <property type="entry name" value="Small_mtfrase_dom"/>
</dbReference>